<evidence type="ECO:0000313" key="1">
    <source>
        <dbReference type="EMBL" id="GCD78638.1"/>
    </source>
</evidence>
<accession>A0A401XNN5</accession>
<protein>
    <submittedName>
        <fullName evidence="1">Uncharacterized protein</fullName>
    </submittedName>
</protein>
<gene>
    <name evidence="1" type="ORF">JCM31826_21200</name>
</gene>
<organism evidence="1 2">
    <name type="scientific">Thermaurantimonas aggregans</name>
    <dbReference type="NCBI Taxonomy" id="2173829"/>
    <lineage>
        <taxon>Bacteria</taxon>
        <taxon>Pseudomonadati</taxon>
        <taxon>Bacteroidota</taxon>
        <taxon>Flavobacteriia</taxon>
        <taxon>Flavobacteriales</taxon>
        <taxon>Schleiferiaceae</taxon>
        <taxon>Thermaurantimonas</taxon>
    </lineage>
</organism>
<dbReference type="Proteomes" id="UP000286715">
    <property type="component" value="Unassembled WGS sequence"/>
</dbReference>
<sequence length="170" mass="18728">MKGILHRLLFALFAIGFVLTTSKCKQDPETALADVTVEVTAEGPLYEGSNTAVGIWKVDLAQLFPEIDFGKTKIKSARIEEVILDFDPSFKVKAAKVEISGRNVDMQKIAFANNIGENESSVKLLVAEEQKGIEKFLQLDAVNVVTDVDLAEDLETDFSAVVKFKISINY</sequence>
<evidence type="ECO:0000313" key="2">
    <source>
        <dbReference type="Proteomes" id="UP000286715"/>
    </source>
</evidence>
<reference evidence="1 2" key="1">
    <citation type="submission" date="2018-11" db="EMBL/GenBank/DDBJ databases">
        <title>Schleiferia aggregans sp. nov., a moderately thermophilic heterotrophic bacterium isolated from microbial mats at a terrestrial hot spring.</title>
        <authorList>
            <person name="Iino T."/>
            <person name="Ohkuma M."/>
            <person name="Haruta S."/>
        </authorList>
    </citation>
    <scope>NUCLEOTIDE SEQUENCE [LARGE SCALE GENOMIC DNA]</scope>
    <source>
        <strain evidence="1 2">LA</strain>
    </source>
</reference>
<proteinExistence type="predicted"/>
<dbReference type="AlphaFoldDB" id="A0A401XNN5"/>
<comment type="caution">
    <text evidence="1">The sequence shown here is derived from an EMBL/GenBank/DDBJ whole genome shotgun (WGS) entry which is preliminary data.</text>
</comment>
<dbReference type="EMBL" id="BHZE01000029">
    <property type="protein sequence ID" value="GCD78638.1"/>
    <property type="molecule type" value="Genomic_DNA"/>
</dbReference>
<dbReference type="RefSeq" id="WP_124398690.1">
    <property type="nucleotide sequence ID" value="NZ_BHZE01000029.1"/>
</dbReference>
<name>A0A401XNN5_9FLAO</name>
<keyword evidence="2" id="KW-1185">Reference proteome</keyword>
<dbReference type="OrthoDB" id="1433169at2"/>